<name>A0A6A6XG31_9PLEO</name>
<dbReference type="GO" id="GO:0016491">
    <property type="term" value="F:oxidoreductase activity"/>
    <property type="evidence" value="ECO:0007669"/>
    <property type="project" value="UniProtKB-KW"/>
</dbReference>
<dbReference type="Gene3D" id="3.40.50.720">
    <property type="entry name" value="NAD(P)-binding Rossmann-like Domain"/>
    <property type="match status" value="1"/>
</dbReference>
<dbReference type="EMBL" id="MU001866">
    <property type="protein sequence ID" value="KAF2795208.1"/>
    <property type="molecule type" value="Genomic_DNA"/>
</dbReference>
<accession>A0A6A6XG31</accession>
<dbReference type="Pfam" id="PF05368">
    <property type="entry name" value="NmrA"/>
    <property type="match status" value="1"/>
</dbReference>
<sequence>MDTKKIVVIGNQDLSYAIIGALFAPPTKDGKPAYCISVLTYPSHSPYIPPHVPPNAIDHRTSDFSSQSLESVFAGQNLVISTIAGGDYDLQVRIIDAAIAAGVKRFIPHEFAQDSLNRGLQERIPRSQTRARIIDYLRGVSITHTAFEWVAVAVGCILDKMLVSGDLGFDLQWESATIHGTGTEKFAATSLGRVGVVIASVVRNWHMVKNQFVYAAGVLVSANEVLASLERSTTSTWSVGYSTVDDCIREGELRIERGFPDSGMFLMERSILYDESLNAANAFQHQSVNGLLQLESETVEAIVGEAYHVFKHRGKPGCGCE</sequence>
<reference evidence="4" key="1">
    <citation type="journal article" date="2020" name="Stud. Mycol.">
        <title>101 Dothideomycetes genomes: a test case for predicting lifestyles and emergence of pathogens.</title>
        <authorList>
            <person name="Haridas S."/>
            <person name="Albert R."/>
            <person name="Binder M."/>
            <person name="Bloem J."/>
            <person name="Labutti K."/>
            <person name="Salamov A."/>
            <person name="Andreopoulos B."/>
            <person name="Baker S."/>
            <person name="Barry K."/>
            <person name="Bills G."/>
            <person name="Bluhm B."/>
            <person name="Cannon C."/>
            <person name="Castanera R."/>
            <person name="Culley D."/>
            <person name="Daum C."/>
            <person name="Ezra D."/>
            <person name="Gonzalez J."/>
            <person name="Henrissat B."/>
            <person name="Kuo A."/>
            <person name="Liang C."/>
            <person name="Lipzen A."/>
            <person name="Lutzoni F."/>
            <person name="Magnuson J."/>
            <person name="Mondo S."/>
            <person name="Nolan M."/>
            <person name="Ohm R."/>
            <person name="Pangilinan J."/>
            <person name="Park H.-J."/>
            <person name="Ramirez L."/>
            <person name="Alfaro M."/>
            <person name="Sun H."/>
            <person name="Tritt A."/>
            <person name="Yoshinaga Y."/>
            <person name="Zwiers L.-H."/>
            <person name="Turgeon B."/>
            <person name="Goodwin S."/>
            <person name="Spatafora J."/>
            <person name="Crous P."/>
            <person name="Grigoriev I."/>
        </authorList>
    </citation>
    <scope>NUCLEOTIDE SEQUENCE</scope>
    <source>
        <strain evidence="4">CBS 109.77</strain>
    </source>
</reference>
<dbReference type="SUPFAM" id="SSF51735">
    <property type="entry name" value="NAD(P)-binding Rossmann-fold domains"/>
    <property type="match status" value="1"/>
</dbReference>
<evidence type="ECO:0000313" key="5">
    <source>
        <dbReference type="Proteomes" id="UP000799757"/>
    </source>
</evidence>
<dbReference type="PANTHER" id="PTHR47706:SF10">
    <property type="entry name" value="NMRA-LIKE DOMAIN-CONTAINING PROTEIN"/>
    <property type="match status" value="1"/>
</dbReference>
<dbReference type="InterPro" id="IPR036291">
    <property type="entry name" value="NAD(P)-bd_dom_sf"/>
</dbReference>
<dbReference type="AlphaFoldDB" id="A0A6A6XG31"/>
<keyword evidence="1" id="KW-0521">NADP</keyword>
<dbReference type="Proteomes" id="UP000799757">
    <property type="component" value="Unassembled WGS sequence"/>
</dbReference>
<feature type="domain" description="NmrA-like" evidence="3">
    <location>
        <begin position="66"/>
        <end position="235"/>
    </location>
</feature>
<evidence type="ECO:0000256" key="1">
    <source>
        <dbReference type="ARBA" id="ARBA00022857"/>
    </source>
</evidence>
<dbReference type="Gene3D" id="3.90.25.10">
    <property type="entry name" value="UDP-galactose 4-epimerase, domain 1"/>
    <property type="match status" value="1"/>
</dbReference>
<protein>
    <submittedName>
        <fullName evidence="4">Isoflavone reductase family protein</fullName>
    </submittedName>
</protein>
<evidence type="ECO:0000259" key="3">
    <source>
        <dbReference type="Pfam" id="PF05368"/>
    </source>
</evidence>
<organism evidence="4 5">
    <name type="scientific">Melanomma pulvis-pyrius CBS 109.77</name>
    <dbReference type="NCBI Taxonomy" id="1314802"/>
    <lineage>
        <taxon>Eukaryota</taxon>
        <taxon>Fungi</taxon>
        <taxon>Dikarya</taxon>
        <taxon>Ascomycota</taxon>
        <taxon>Pezizomycotina</taxon>
        <taxon>Dothideomycetes</taxon>
        <taxon>Pleosporomycetidae</taxon>
        <taxon>Pleosporales</taxon>
        <taxon>Melanommataceae</taxon>
        <taxon>Melanomma</taxon>
    </lineage>
</organism>
<dbReference type="PANTHER" id="PTHR47706">
    <property type="entry name" value="NMRA-LIKE FAMILY PROTEIN"/>
    <property type="match status" value="1"/>
</dbReference>
<proteinExistence type="predicted"/>
<evidence type="ECO:0000256" key="2">
    <source>
        <dbReference type="ARBA" id="ARBA00023002"/>
    </source>
</evidence>
<evidence type="ECO:0000313" key="4">
    <source>
        <dbReference type="EMBL" id="KAF2795208.1"/>
    </source>
</evidence>
<dbReference type="OrthoDB" id="9984533at2759"/>
<keyword evidence="5" id="KW-1185">Reference proteome</keyword>
<gene>
    <name evidence="4" type="ORF">K505DRAFT_360405</name>
</gene>
<dbReference type="InterPro" id="IPR051609">
    <property type="entry name" value="NmrA/Isoflavone_reductase-like"/>
</dbReference>
<dbReference type="InterPro" id="IPR008030">
    <property type="entry name" value="NmrA-like"/>
</dbReference>
<keyword evidence="2" id="KW-0560">Oxidoreductase</keyword>